<accession>A0A8J2BNQ2</accession>
<name>A0A8J2BNQ2_9BACT</name>
<organism evidence="1 2">
    <name type="scientific">Candidatus Methylacidithermus pantelleriae</name>
    <dbReference type="NCBI Taxonomy" id="2744239"/>
    <lineage>
        <taxon>Bacteria</taxon>
        <taxon>Pseudomonadati</taxon>
        <taxon>Verrucomicrobiota</taxon>
        <taxon>Methylacidiphilae</taxon>
        <taxon>Methylacidiphilales</taxon>
        <taxon>Methylacidiphilaceae</taxon>
        <taxon>Candidatus Methylacidithermus</taxon>
    </lineage>
</organism>
<dbReference type="EMBL" id="CAJNOB010000009">
    <property type="protein sequence ID" value="CAF0694592.1"/>
    <property type="molecule type" value="Genomic_DNA"/>
</dbReference>
<evidence type="ECO:0000313" key="1">
    <source>
        <dbReference type="EMBL" id="CAF0694592.1"/>
    </source>
</evidence>
<dbReference type="AlphaFoldDB" id="A0A8J2BNQ2"/>
<sequence length="129" mass="14565">MAWVLRVFSLANHCGSGRSSVEVGIRDEPPSQGGLIALLRDSKAGVILVEWCDGLMHFGFEYRETVLGVQSQIDPGGRSQIRWQDDIVRKLNEEIVSSCARFYREEIPASKRAEKAARKPWMSKLPIFM</sequence>
<reference evidence="1" key="1">
    <citation type="submission" date="2021-02" db="EMBL/GenBank/DDBJ databases">
        <authorList>
            <person name="Cremers G."/>
            <person name="Picone N."/>
        </authorList>
    </citation>
    <scope>NUCLEOTIDE SEQUENCE</scope>
    <source>
        <strain evidence="1">PQ17</strain>
    </source>
</reference>
<dbReference type="Proteomes" id="UP000663859">
    <property type="component" value="Unassembled WGS sequence"/>
</dbReference>
<comment type="caution">
    <text evidence="1">The sequence shown here is derived from an EMBL/GenBank/DDBJ whole genome shotgun (WGS) entry which is preliminary data.</text>
</comment>
<dbReference type="RefSeq" id="WP_174583015.1">
    <property type="nucleotide sequence ID" value="NZ_CAJNOB010000009.1"/>
</dbReference>
<keyword evidence="2" id="KW-1185">Reference proteome</keyword>
<gene>
    <name evidence="1" type="ORF">MPNT_170003</name>
</gene>
<evidence type="ECO:0000313" key="2">
    <source>
        <dbReference type="Proteomes" id="UP000663859"/>
    </source>
</evidence>
<proteinExistence type="predicted"/>
<protein>
    <submittedName>
        <fullName evidence="1">Uncharacterized protein</fullName>
    </submittedName>
</protein>